<dbReference type="STRING" id="52670.A0A2I4CQL9"/>
<feature type="compositionally biased region" description="Basic and acidic residues" evidence="1">
    <location>
        <begin position="307"/>
        <end position="322"/>
    </location>
</feature>
<keyword evidence="2" id="KW-0812">Transmembrane</keyword>
<name>A0A2I4CQL9_AUSLI</name>
<dbReference type="CTD" id="436654"/>
<dbReference type="InterPro" id="IPR026160">
    <property type="entry name" value="Ric3"/>
</dbReference>
<protein>
    <submittedName>
        <fullName evidence="5">Protein RIC-3b</fullName>
    </submittedName>
</protein>
<keyword evidence="2" id="KW-1133">Transmembrane helix</keyword>
<feature type="compositionally biased region" description="Basic residues" evidence="1">
    <location>
        <begin position="344"/>
        <end position="356"/>
    </location>
</feature>
<evidence type="ECO:0000256" key="2">
    <source>
        <dbReference type="SAM" id="Phobius"/>
    </source>
</evidence>
<evidence type="ECO:0000259" key="3">
    <source>
        <dbReference type="Pfam" id="PF15361"/>
    </source>
</evidence>
<feature type="compositionally biased region" description="Low complexity" evidence="1">
    <location>
        <begin position="260"/>
        <end position="272"/>
    </location>
</feature>
<dbReference type="GO" id="GO:0043025">
    <property type="term" value="C:neuronal cell body"/>
    <property type="evidence" value="ECO:0007669"/>
    <property type="project" value="TreeGrafter"/>
</dbReference>
<dbReference type="PANTHER" id="PTHR21723">
    <property type="entry name" value="RESISTANCE TO INHIBITORS OF CHOLINESTERASE PROTEIN 3 RIC3"/>
    <property type="match status" value="1"/>
</dbReference>
<dbReference type="Proteomes" id="UP000192220">
    <property type="component" value="Unplaced"/>
</dbReference>
<feature type="compositionally biased region" description="Basic and acidic residues" evidence="1">
    <location>
        <begin position="291"/>
        <end position="300"/>
    </location>
</feature>
<organism evidence="4 5">
    <name type="scientific">Austrofundulus limnaeus</name>
    <name type="common">Annual killifish</name>
    <dbReference type="NCBI Taxonomy" id="52670"/>
    <lineage>
        <taxon>Eukaryota</taxon>
        <taxon>Metazoa</taxon>
        <taxon>Chordata</taxon>
        <taxon>Craniata</taxon>
        <taxon>Vertebrata</taxon>
        <taxon>Euteleostomi</taxon>
        <taxon>Actinopterygii</taxon>
        <taxon>Neopterygii</taxon>
        <taxon>Teleostei</taxon>
        <taxon>Neoteleostei</taxon>
        <taxon>Acanthomorphata</taxon>
        <taxon>Ovalentaria</taxon>
        <taxon>Atherinomorphae</taxon>
        <taxon>Cyprinodontiformes</taxon>
        <taxon>Rivulidae</taxon>
        <taxon>Austrofundulus</taxon>
    </lineage>
</organism>
<dbReference type="GO" id="GO:0007271">
    <property type="term" value="P:synaptic transmission, cholinergic"/>
    <property type="evidence" value="ECO:0007669"/>
    <property type="project" value="TreeGrafter"/>
</dbReference>
<accession>A0A2I4CQL9</accession>
<feature type="compositionally biased region" description="Basic and acidic residues" evidence="1">
    <location>
        <begin position="244"/>
        <end position="253"/>
    </location>
</feature>
<feature type="transmembrane region" description="Helical" evidence="2">
    <location>
        <begin position="94"/>
        <end position="115"/>
    </location>
</feature>
<dbReference type="GO" id="GO:0045202">
    <property type="term" value="C:synapse"/>
    <property type="evidence" value="ECO:0007669"/>
    <property type="project" value="GOC"/>
</dbReference>
<dbReference type="Pfam" id="PF15361">
    <property type="entry name" value="RIC3"/>
    <property type="match status" value="1"/>
</dbReference>
<evidence type="ECO:0000256" key="1">
    <source>
        <dbReference type="SAM" id="MobiDB-lite"/>
    </source>
</evidence>
<dbReference type="RefSeq" id="XP_013882276.1">
    <property type="nucleotide sequence ID" value="XM_014026822.1"/>
</dbReference>
<dbReference type="PANTHER" id="PTHR21723:SF4">
    <property type="entry name" value="ZGC:92489"/>
    <property type="match status" value="1"/>
</dbReference>
<evidence type="ECO:0000313" key="4">
    <source>
        <dbReference type="Proteomes" id="UP000192220"/>
    </source>
</evidence>
<evidence type="ECO:0000313" key="5">
    <source>
        <dbReference type="RefSeq" id="XP_013882276.1"/>
    </source>
</evidence>
<sequence length="356" mass="39414">MAISTFQKVTLATCLVLCVALLLPKMLLSRGRKDAAERPEGSGRFPPMMHRQIVPEARGQRAAGSGFSRAHNPEATARAKGAGTGAGTGGKSNLAGQIIPVYGFGILLYILYILFKITSKGSSKPAEGRFPPVRSENMKRKITDFELAQLQERLRETELVMEKIVSSAHHQPDRLKGVTADQEENLLQQLTEITRVMQEGQLVEGIVPEKKTQKDWEEYPEELHPCWEQTHCCCQHSPTEADQEERSETDWDKQTGNLPDDAAGAEEAQGADPSTEAVSATDTGGTPERGVVFEHEEEARISVTGFQEERQDETLKEAELVPERQTSGEWVRPAATETSCSSVRQRKRRRAKKAAH</sequence>
<proteinExistence type="predicted"/>
<feature type="domain" description="Resistance to inhibitors of cholinesterase protein 3 N-terminal" evidence="3">
    <location>
        <begin position="15"/>
        <end position="166"/>
    </location>
</feature>
<reference evidence="5" key="1">
    <citation type="submission" date="2025-08" db="UniProtKB">
        <authorList>
            <consortium name="RefSeq"/>
        </authorList>
    </citation>
    <scope>IDENTIFICATION</scope>
    <source>
        <strain evidence="5">Quisiro</strain>
        <tissue evidence="5">Liver</tissue>
    </source>
</reference>
<dbReference type="InterPro" id="IPR032763">
    <property type="entry name" value="RIC3_N"/>
</dbReference>
<dbReference type="AlphaFoldDB" id="A0A2I4CQL9"/>
<dbReference type="KEGG" id="alim:106531060"/>
<dbReference type="InParanoid" id="A0A2I4CQL9"/>
<dbReference type="GO" id="GO:0034394">
    <property type="term" value="P:protein localization to cell surface"/>
    <property type="evidence" value="ECO:0007669"/>
    <property type="project" value="TreeGrafter"/>
</dbReference>
<keyword evidence="2" id="KW-0472">Membrane</keyword>
<dbReference type="OrthoDB" id="9938788at2759"/>
<keyword evidence="4" id="KW-1185">Reference proteome</keyword>
<feature type="region of interest" description="Disordered" evidence="1">
    <location>
        <begin position="241"/>
        <end position="356"/>
    </location>
</feature>
<gene>
    <name evidence="5" type="primary">ric3b</name>
</gene>
<feature type="region of interest" description="Disordered" evidence="1">
    <location>
        <begin position="60"/>
        <end position="89"/>
    </location>
</feature>
<dbReference type="GO" id="GO:0043005">
    <property type="term" value="C:neuron projection"/>
    <property type="evidence" value="ECO:0007669"/>
    <property type="project" value="TreeGrafter"/>
</dbReference>